<evidence type="ECO:0000256" key="1">
    <source>
        <dbReference type="SAM" id="Phobius"/>
    </source>
</evidence>
<organism evidence="2 3">
    <name type="scientific">Mesonia hippocampi</name>
    <dbReference type="NCBI Taxonomy" id="1628250"/>
    <lineage>
        <taxon>Bacteria</taxon>
        <taxon>Pseudomonadati</taxon>
        <taxon>Bacteroidota</taxon>
        <taxon>Flavobacteriia</taxon>
        <taxon>Flavobacteriales</taxon>
        <taxon>Flavobacteriaceae</taxon>
        <taxon>Mesonia</taxon>
    </lineage>
</organism>
<reference evidence="2 3" key="1">
    <citation type="submission" date="2020-08" db="EMBL/GenBank/DDBJ databases">
        <title>Genomic Encyclopedia of Type Strains, Phase IV (KMG-IV): sequencing the most valuable type-strain genomes for metagenomic binning, comparative biology and taxonomic classification.</title>
        <authorList>
            <person name="Goeker M."/>
        </authorList>
    </citation>
    <scope>NUCLEOTIDE SEQUENCE [LARGE SCALE GENOMIC DNA]</scope>
    <source>
        <strain evidence="2 3">DSM 29568</strain>
    </source>
</reference>
<feature type="transmembrane region" description="Helical" evidence="1">
    <location>
        <begin position="15"/>
        <end position="36"/>
    </location>
</feature>
<keyword evidence="1" id="KW-1133">Transmembrane helix</keyword>
<keyword evidence="1" id="KW-0472">Membrane</keyword>
<keyword evidence="1" id="KW-0812">Transmembrane</keyword>
<gene>
    <name evidence="2" type="ORF">GGR32_000205</name>
</gene>
<evidence type="ECO:0000313" key="3">
    <source>
        <dbReference type="Proteomes" id="UP000553034"/>
    </source>
</evidence>
<feature type="transmembrane region" description="Helical" evidence="1">
    <location>
        <begin position="48"/>
        <end position="74"/>
    </location>
</feature>
<dbReference type="RefSeq" id="WP_183475582.1">
    <property type="nucleotide sequence ID" value="NZ_JACIFO010000001.1"/>
</dbReference>
<dbReference type="AlphaFoldDB" id="A0A840EMR9"/>
<protein>
    <submittedName>
        <fullName evidence="2">Uncharacterized protein</fullName>
    </submittedName>
</protein>
<sequence length="77" mass="8215">MSEQLNTNENNNDQLSTGLKVLSFCIPLAGAIIYFMNKNESPQKAKTACYAALWGFGFGILLQIIATVLGIGAASMS</sequence>
<proteinExistence type="predicted"/>
<accession>A0A840EMR9</accession>
<dbReference type="EMBL" id="JACIFO010000001">
    <property type="protein sequence ID" value="MBB4117933.1"/>
    <property type="molecule type" value="Genomic_DNA"/>
</dbReference>
<evidence type="ECO:0000313" key="2">
    <source>
        <dbReference type="EMBL" id="MBB4117933.1"/>
    </source>
</evidence>
<name>A0A840EMR9_9FLAO</name>
<keyword evidence="3" id="KW-1185">Reference proteome</keyword>
<comment type="caution">
    <text evidence="2">The sequence shown here is derived from an EMBL/GenBank/DDBJ whole genome shotgun (WGS) entry which is preliminary data.</text>
</comment>
<dbReference type="Proteomes" id="UP000553034">
    <property type="component" value="Unassembled WGS sequence"/>
</dbReference>